<evidence type="ECO:0000256" key="4">
    <source>
        <dbReference type="ARBA" id="ARBA00022618"/>
    </source>
</evidence>
<feature type="compositionally biased region" description="Polar residues" evidence="9">
    <location>
        <begin position="106"/>
        <end position="115"/>
    </location>
</feature>
<keyword evidence="8" id="KW-0175">Coiled coil</keyword>
<feature type="coiled-coil region" evidence="8">
    <location>
        <begin position="330"/>
        <end position="391"/>
    </location>
</feature>
<evidence type="ECO:0000313" key="11">
    <source>
        <dbReference type="Proteomes" id="UP000433876"/>
    </source>
</evidence>
<evidence type="ECO:0000256" key="1">
    <source>
        <dbReference type="ARBA" id="ARBA00004123"/>
    </source>
</evidence>
<dbReference type="PANTHER" id="PTHR23168">
    <property type="entry name" value="MITOTIC SPINDLE ASSEMBLY CHECKPOINT PROTEIN MAD1 MITOTIC ARREST DEFICIENT-LIKE PROTEIN 1"/>
    <property type="match status" value="1"/>
</dbReference>
<sequence>MPPPSSIPQPGQGKPPSRRGSVSGPSGPQGQFRASIGASAIPRPQTTLRGPRPGGFRASISAQPSFTSNVISDSHIPLSITNLSRSSSRQGRTPTGPSPPPANDETAASSTNQTRDSSKENIAPPDAAEYEAQRRRIEELKAEVGTLSYQINNYEQEKELARLQMDNEMRDIRRRAEEDFKAKQAADAEKSKALRHAESLQAELDALRAKKETQKRELDAQTREAQEEARLLQEQVEELKASKEDAARLAERETAELKAKVALLQRTAQEAEEENRTRNDTLEKFNAQLAERDDTIGKLEAEVLRLKAHTGDAETVSVIRRELSDQVSHIRMLESKNREQITELKHLRQIHKAVEVVEEEKRTLQRKLEAAQTLETELAEERRQRLRLENERRSWTAYLESNSEGPVEFHSPEAVARSLVEERFRSASLTERLGALQPEIADRDNIIKSLEDEKARLLEQIEKLRATSGPTANDKARARLDRQRALAVKEVEYLRAQLKTFDMEDVTMQPEQLDEQKAKRIQELEDLVDKYKEEVNTLHADLTSLESATTSPVQPVGHHLLGTKRSRDETDDVESEQLGQLARKNRKLQSEFSDLQTAHRILQKEHEVLSSQLSAAKDQLKTRILSLRDNPTSEYEKIKTDTLKALKLENAELLSHLERQPTLFATVPATQIAALKRDIQAAQAETASAQKRADRLKQVWTAKSAEFKEAVFSTLGWTVTFIPGGKMRVESVYYPSKTEEHENSIVFDGEKGTMKVGGGPRSEFANKIADNIRFWVRERGEVPCFLAALTLEFYEEMNGSKQLTTAGASGSDGSGTPMEGVVVAGTGTGTA</sequence>
<dbReference type="AlphaFoldDB" id="A0A8S8ZX44"/>
<evidence type="ECO:0000256" key="3">
    <source>
        <dbReference type="ARBA" id="ARBA00022019"/>
    </source>
</evidence>
<evidence type="ECO:0000256" key="2">
    <source>
        <dbReference type="ARBA" id="ARBA00008029"/>
    </source>
</evidence>
<accession>A0A8S8ZX44</accession>
<feature type="compositionally biased region" description="Polar residues" evidence="9">
    <location>
        <begin position="81"/>
        <end position="95"/>
    </location>
</feature>
<dbReference type="GO" id="GO:0051315">
    <property type="term" value="P:attachment of mitotic spindle microtubules to kinetochore"/>
    <property type="evidence" value="ECO:0007669"/>
    <property type="project" value="TreeGrafter"/>
</dbReference>
<evidence type="ECO:0000256" key="9">
    <source>
        <dbReference type="SAM" id="MobiDB-lite"/>
    </source>
</evidence>
<feature type="region of interest" description="Disordered" evidence="9">
    <location>
        <begin position="1"/>
        <end position="61"/>
    </location>
</feature>
<feature type="region of interest" description="Disordered" evidence="9">
    <location>
        <begin position="804"/>
        <end position="831"/>
    </location>
</feature>
<comment type="subcellular location">
    <subcellularLocation>
        <location evidence="1">Nucleus</location>
    </subcellularLocation>
</comment>
<dbReference type="Gene3D" id="3.30.457.60">
    <property type="match status" value="1"/>
</dbReference>
<comment type="similarity">
    <text evidence="2">Belongs to the MAD1 family.</text>
</comment>
<dbReference type="GO" id="GO:0007094">
    <property type="term" value="P:mitotic spindle assembly checkpoint signaling"/>
    <property type="evidence" value="ECO:0007669"/>
    <property type="project" value="InterPro"/>
</dbReference>
<feature type="region of interest" description="Disordered" evidence="9">
    <location>
        <begin position="81"/>
        <end position="132"/>
    </location>
</feature>
<evidence type="ECO:0000313" key="10">
    <source>
        <dbReference type="EMBL" id="KAA8633141.1"/>
    </source>
</evidence>
<dbReference type="GO" id="GO:0051301">
    <property type="term" value="P:cell division"/>
    <property type="evidence" value="ECO:0007669"/>
    <property type="project" value="UniProtKB-KW"/>
</dbReference>
<dbReference type="InterPro" id="IPR008672">
    <property type="entry name" value="Mad1"/>
</dbReference>
<dbReference type="Pfam" id="PF05557">
    <property type="entry name" value="MAD"/>
    <property type="match status" value="1"/>
</dbReference>
<evidence type="ECO:0000256" key="6">
    <source>
        <dbReference type="ARBA" id="ARBA00023242"/>
    </source>
</evidence>
<feature type="compositionally biased region" description="Low complexity" evidence="9">
    <location>
        <begin position="804"/>
        <end position="825"/>
    </location>
</feature>
<dbReference type="SUPFAM" id="SSF75704">
    <property type="entry name" value="Mitotic arrest deficient-like 1, Mad1"/>
    <property type="match status" value="1"/>
</dbReference>
<keyword evidence="5" id="KW-0498">Mitosis</keyword>
<dbReference type="GO" id="GO:0072686">
    <property type="term" value="C:mitotic spindle"/>
    <property type="evidence" value="ECO:0007669"/>
    <property type="project" value="TreeGrafter"/>
</dbReference>
<evidence type="ECO:0000256" key="8">
    <source>
        <dbReference type="SAM" id="Coils"/>
    </source>
</evidence>
<feature type="coiled-coil region" evidence="8">
    <location>
        <begin position="440"/>
        <end position="467"/>
    </location>
</feature>
<keyword evidence="6" id="KW-0539">Nucleus</keyword>
<organism evidence="10 11">
    <name type="scientific">Sordaria macrospora</name>
    <dbReference type="NCBI Taxonomy" id="5147"/>
    <lineage>
        <taxon>Eukaryota</taxon>
        <taxon>Fungi</taxon>
        <taxon>Dikarya</taxon>
        <taxon>Ascomycota</taxon>
        <taxon>Pezizomycotina</taxon>
        <taxon>Sordariomycetes</taxon>
        <taxon>Sordariomycetidae</taxon>
        <taxon>Sordariales</taxon>
        <taxon>Sordariaceae</taxon>
        <taxon>Sordaria</taxon>
    </lineage>
</organism>
<evidence type="ECO:0000256" key="7">
    <source>
        <dbReference type="ARBA" id="ARBA00023306"/>
    </source>
</evidence>
<dbReference type="EMBL" id="NMPR01000042">
    <property type="protein sequence ID" value="KAA8633141.1"/>
    <property type="molecule type" value="Genomic_DNA"/>
</dbReference>
<comment type="caution">
    <text evidence="10">The sequence shown here is derived from an EMBL/GenBank/DDBJ whole genome shotgun (WGS) entry which is preliminary data.</text>
</comment>
<dbReference type="Gene3D" id="6.10.250.90">
    <property type="match status" value="1"/>
</dbReference>
<keyword evidence="4" id="KW-0132">Cell division</keyword>
<protein>
    <recommendedName>
        <fullName evidence="3">Spindle assembly checkpoint component MAD1</fullName>
    </recommendedName>
</protein>
<feature type="coiled-coil region" evidence="8">
    <location>
        <begin position="578"/>
        <end position="619"/>
    </location>
</feature>
<feature type="region of interest" description="Disordered" evidence="9">
    <location>
        <begin position="548"/>
        <end position="572"/>
    </location>
</feature>
<dbReference type="GO" id="GO:0005635">
    <property type="term" value="C:nuclear envelope"/>
    <property type="evidence" value="ECO:0007669"/>
    <property type="project" value="TreeGrafter"/>
</dbReference>
<dbReference type="PANTHER" id="PTHR23168:SF0">
    <property type="entry name" value="MITOTIC SPINDLE ASSEMBLY CHECKPOINT PROTEIN MAD1"/>
    <property type="match status" value="1"/>
</dbReference>
<dbReference type="OMA" id="YKLDFMP"/>
<feature type="coiled-coil region" evidence="8">
    <location>
        <begin position="514"/>
        <end position="548"/>
    </location>
</feature>
<dbReference type="VEuPathDB" id="FungiDB:SMAC_01182"/>
<evidence type="ECO:0000256" key="5">
    <source>
        <dbReference type="ARBA" id="ARBA00022776"/>
    </source>
</evidence>
<dbReference type="GO" id="GO:0000776">
    <property type="term" value="C:kinetochore"/>
    <property type="evidence" value="ECO:0007669"/>
    <property type="project" value="TreeGrafter"/>
</dbReference>
<feature type="compositionally biased region" description="Low complexity" evidence="9">
    <location>
        <begin position="8"/>
        <end position="31"/>
    </location>
</feature>
<name>A0A8S8ZX44_SORMA</name>
<dbReference type="Proteomes" id="UP000433876">
    <property type="component" value="Unassembled WGS sequence"/>
</dbReference>
<proteinExistence type="inferred from homology"/>
<feature type="coiled-coil region" evidence="8">
    <location>
        <begin position="672"/>
        <end position="699"/>
    </location>
</feature>
<gene>
    <name evidence="10" type="ORF">SMACR_01182</name>
</gene>
<reference evidence="10 11" key="1">
    <citation type="submission" date="2017-07" db="EMBL/GenBank/DDBJ databases">
        <title>Genome sequence of the Sordaria macrospora wild type strain R19027.</title>
        <authorList>
            <person name="Nowrousian M."/>
            <person name="Teichert I."/>
            <person name="Kueck U."/>
        </authorList>
    </citation>
    <scope>NUCLEOTIDE SEQUENCE [LARGE SCALE GENOMIC DNA]</scope>
    <source>
        <strain evidence="10 11">R19027</strain>
        <tissue evidence="10">Mycelium</tissue>
    </source>
</reference>
<keyword evidence="7" id="KW-0131">Cell cycle</keyword>